<dbReference type="InterPro" id="IPR036179">
    <property type="entry name" value="Ig-like_dom_sf"/>
</dbReference>
<dbReference type="Gene3D" id="2.60.40.10">
    <property type="entry name" value="Immunoglobulins"/>
    <property type="match status" value="3"/>
</dbReference>
<dbReference type="PROSITE" id="PS50835">
    <property type="entry name" value="IG_LIKE"/>
    <property type="match status" value="2"/>
</dbReference>
<keyword evidence="1" id="KW-0812">Transmembrane</keyword>
<feature type="transmembrane region" description="Helical" evidence="1">
    <location>
        <begin position="12"/>
        <end position="31"/>
    </location>
</feature>
<reference evidence="4" key="1">
    <citation type="submission" date="2025-08" db="UniProtKB">
        <authorList>
            <consortium name="RefSeq"/>
        </authorList>
    </citation>
    <scope>IDENTIFICATION</scope>
    <source>
        <tissue evidence="4">Silk gland</tissue>
    </source>
</reference>
<dbReference type="OrthoDB" id="6333371at2759"/>
<gene>
    <name evidence="4" type="primary">LOC114253576</name>
</gene>
<feature type="domain" description="Ig-like" evidence="2">
    <location>
        <begin position="130"/>
        <end position="250"/>
    </location>
</feature>
<dbReference type="InterPro" id="IPR013783">
    <property type="entry name" value="Ig-like_fold"/>
</dbReference>
<evidence type="ECO:0000256" key="1">
    <source>
        <dbReference type="SAM" id="Phobius"/>
    </source>
</evidence>
<dbReference type="Pfam" id="PF13895">
    <property type="entry name" value="Ig_2"/>
    <property type="match status" value="1"/>
</dbReference>
<dbReference type="PANTHER" id="PTHR21261">
    <property type="entry name" value="BEAT PROTEIN"/>
    <property type="match status" value="1"/>
</dbReference>
<dbReference type="FunFam" id="2.60.40.10:FF:000437">
    <property type="entry name" value="Beat-IIIc, isoform A"/>
    <property type="match status" value="2"/>
</dbReference>
<evidence type="ECO:0000259" key="2">
    <source>
        <dbReference type="PROSITE" id="PS50835"/>
    </source>
</evidence>
<dbReference type="RefSeq" id="XP_028044304.1">
    <property type="nucleotide sequence ID" value="XM_028188503.1"/>
</dbReference>
<dbReference type="SUPFAM" id="SSF48726">
    <property type="entry name" value="Immunoglobulin"/>
    <property type="match status" value="3"/>
</dbReference>
<sequence>MAENLKRIKKHSCLMNAILLFITMIYEAGGISTTELRITPRVVQKGKNVTMACLYDLNDYGVYSVKWYKGMQEFYKYSPLESPTTRVVPVNGIKVDRLRSNETHVVLLRVMPILSGNYSCEVILNAPSFPHYMASGRLDVVGIGGLRATDLRISPPVVQRGSDATLACLYELTEAPLYSVKWYRGRHEFYRYSPTEVPATKIFPFAGINVDLARSNQSQVVLTRVSFGLSGNFSCEVTADAPSFATSIVSNTMEVVVLPPSSPKVQTSQHYYTPGDILRANCTSGPSRPPPELTFFINDMPVTPGTYQVHQAHEGLLLAELYVQIQLWPAHYERGAPILRCEAKVADLYRDDSAVALYSANSDPKIERVTSPGSGSKQHLCQVLALILIIVWTNVS</sequence>
<protein>
    <submittedName>
        <fullName evidence="4">Uncharacterized protein LOC114253576</fullName>
    </submittedName>
</protein>
<keyword evidence="1" id="KW-0472">Membrane</keyword>
<dbReference type="Proteomes" id="UP000504629">
    <property type="component" value="Unplaced"/>
</dbReference>
<dbReference type="GeneID" id="114253576"/>
<dbReference type="SMART" id="SM00409">
    <property type="entry name" value="IG"/>
    <property type="match status" value="2"/>
</dbReference>
<organism evidence="3 4">
    <name type="scientific">Bombyx mandarina</name>
    <name type="common">Wild silk moth</name>
    <name type="synonym">Wild silkworm</name>
    <dbReference type="NCBI Taxonomy" id="7092"/>
    <lineage>
        <taxon>Eukaryota</taxon>
        <taxon>Metazoa</taxon>
        <taxon>Ecdysozoa</taxon>
        <taxon>Arthropoda</taxon>
        <taxon>Hexapoda</taxon>
        <taxon>Insecta</taxon>
        <taxon>Pterygota</taxon>
        <taxon>Neoptera</taxon>
        <taxon>Endopterygota</taxon>
        <taxon>Lepidoptera</taxon>
        <taxon>Glossata</taxon>
        <taxon>Ditrysia</taxon>
        <taxon>Bombycoidea</taxon>
        <taxon>Bombycidae</taxon>
        <taxon>Bombycinae</taxon>
        <taxon>Bombyx</taxon>
    </lineage>
</organism>
<name>A0A6J2KVT3_BOMMA</name>
<keyword evidence="3" id="KW-1185">Reference proteome</keyword>
<dbReference type="InterPro" id="IPR007110">
    <property type="entry name" value="Ig-like_dom"/>
</dbReference>
<accession>A0A6J2KVT3</accession>
<dbReference type="KEGG" id="bman:114253576"/>
<dbReference type="PANTHER" id="PTHR21261:SF6">
    <property type="entry name" value="BEATEN PATH IIA-RELATED"/>
    <property type="match status" value="1"/>
</dbReference>
<dbReference type="AlphaFoldDB" id="A0A6J2KVT3"/>
<evidence type="ECO:0000313" key="3">
    <source>
        <dbReference type="Proteomes" id="UP000504629"/>
    </source>
</evidence>
<evidence type="ECO:0000313" key="4">
    <source>
        <dbReference type="RefSeq" id="XP_028044304.1"/>
    </source>
</evidence>
<feature type="domain" description="Ig-like" evidence="2">
    <location>
        <begin position="34"/>
        <end position="122"/>
    </location>
</feature>
<keyword evidence="1" id="KW-1133">Transmembrane helix</keyword>
<dbReference type="InterPro" id="IPR003599">
    <property type="entry name" value="Ig_sub"/>
</dbReference>
<proteinExistence type="predicted"/>